<dbReference type="AlphaFoldDB" id="A0A2S6GZX6"/>
<dbReference type="OrthoDB" id="9812980at2"/>
<keyword evidence="5 6" id="KW-0472">Membrane</keyword>
<dbReference type="RefSeq" id="WP_104424064.1">
    <property type="nucleotide sequence ID" value="NZ_PTIY01000008.1"/>
</dbReference>
<accession>A0A2S6GZX6</accession>
<keyword evidence="3 6" id="KW-0812">Transmembrane</keyword>
<dbReference type="InterPro" id="IPR032816">
    <property type="entry name" value="VTT_dom"/>
</dbReference>
<proteinExistence type="inferred from homology"/>
<evidence type="ECO:0000256" key="4">
    <source>
        <dbReference type="ARBA" id="ARBA00022989"/>
    </source>
</evidence>
<keyword evidence="9" id="KW-1185">Reference proteome</keyword>
<evidence type="ECO:0000256" key="5">
    <source>
        <dbReference type="ARBA" id="ARBA00023136"/>
    </source>
</evidence>
<feature type="transmembrane region" description="Helical" evidence="6">
    <location>
        <begin position="199"/>
        <end position="216"/>
    </location>
</feature>
<dbReference type="PANTHER" id="PTHR12677">
    <property type="entry name" value="GOLGI APPARATUS MEMBRANE PROTEIN TVP38-RELATED"/>
    <property type="match status" value="1"/>
</dbReference>
<keyword evidence="4 6" id="KW-1133">Transmembrane helix</keyword>
<comment type="subcellular location">
    <subcellularLocation>
        <location evidence="1 6">Cell membrane</location>
        <topology evidence="1 6">Multi-pass membrane protein</topology>
    </subcellularLocation>
</comment>
<dbReference type="GO" id="GO:0005886">
    <property type="term" value="C:plasma membrane"/>
    <property type="evidence" value="ECO:0007669"/>
    <property type="project" value="UniProtKB-SubCell"/>
</dbReference>
<evidence type="ECO:0000256" key="6">
    <source>
        <dbReference type="RuleBase" id="RU366058"/>
    </source>
</evidence>
<sequence length="236" mass="25503">MKTKTSKLTEKLLPLALAAGILILIGHELELHLPGIEHWIQNLGPWAPLGFIVLFLVLTPFFVSADALCFAAGLLFPIGAGEFYIIVSTYLAAALIFVLGRYLFRQKVLGLIAKHPKMAALDAALGNQAFKLMLLLRLTPLPFALLSYAFAVAPVGFWPYLAATSGILIYNLILVYIGYTTKHIAGLVSGASAPATVSYPLLVAGLLFTLGILFYVSKLAGKTLKELHVENPEEPN</sequence>
<comment type="caution">
    <text evidence="8">The sequence shown here is derived from an EMBL/GenBank/DDBJ whole genome shotgun (WGS) entry which is preliminary data.</text>
</comment>
<name>A0A2S6GZX6_9GAMM</name>
<feature type="transmembrane region" description="Helical" evidence="6">
    <location>
        <begin position="134"/>
        <end position="153"/>
    </location>
</feature>
<reference evidence="8 9" key="1">
    <citation type="submission" date="2018-02" db="EMBL/GenBank/DDBJ databases">
        <title>Subsurface microbial communities from deep shales in Ohio and West Virginia, USA.</title>
        <authorList>
            <person name="Wrighton K."/>
        </authorList>
    </citation>
    <scope>NUCLEOTIDE SEQUENCE [LARGE SCALE GENOMIC DNA]</scope>
    <source>
        <strain evidence="8 9">OWC-G53F</strain>
    </source>
</reference>
<evidence type="ECO:0000313" key="9">
    <source>
        <dbReference type="Proteomes" id="UP000238071"/>
    </source>
</evidence>
<feature type="transmembrane region" description="Helical" evidence="6">
    <location>
        <begin position="83"/>
        <end position="104"/>
    </location>
</feature>
<dbReference type="Proteomes" id="UP000238071">
    <property type="component" value="Unassembled WGS sequence"/>
</dbReference>
<evidence type="ECO:0000313" key="8">
    <source>
        <dbReference type="EMBL" id="PPK70802.1"/>
    </source>
</evidence>
<gene>
    <name evidence="8" type="ORF">B0F88_108157</name>
</gene>
<feature type="transmembrane region" description="Helical" evidence="6">
    <location>
        <begin position="12"/>
        <end position="29"/>
    </location>
</feature>
<dbReference type="Pfam" id="PF09335">
    <property type="entry name" value="VTT_dom"/>
    <property type="match status" value="1"/>
</dbReference>
<feature type="domain" description="VTT" evidence="7">
    <location>
        <begin position="66"/>
        <end position="179"/>
    </location>
</feature>
<evidence type="ECO:0000256" key="2">
    <source>
        <dbReference type="ARBA" id="ARBA00022475"/>
    </source>
</evidence>
<dbReference type="PANTHER" id="PTHR12677:SF59">
    <property type="entry name" value="GOLGI APPARATUS MEMBRANE PROTEIN TVP38-RELATED"/>
    <property type="match status" value="1"/>
</dbReference>
<dbReference type="InterPro" id="IPR015414">
    <property type="entry name" value="TMEM64"/>
</dbReference>
<feature type="transmembrane region" description="Helical" evidence="6">
    <location>
        <begin position="49"/>
        <end position="76"/>
    </location>
</feature>
<evidence type="ECO:0000256" key="3">
    <source>
        <dbReference type="ARBA" id="ARBA00022692"/>
    </source>
</evidence>
<dbReference type="EMBL" id="PTIY01000008">
    <property type="protein sequence ID" value="PPK70802.1"/>
    <property type="molecule type" value="Genomic_DNA"/>
</dbReference>
<keyword evidence="2 6" id="KW-1003">Cell membrane</keyword>
<protein>
    <recommendedName>
        <fullName evidence="6">TVP38/TMEM64 family membrane protein</fullName>
    </recommendedName>
</protein>
<feature type="transmembrane region" description="Helical" evidence="6">
    <location>
        <begin position="160"/>
        <end position="179"/>
    </location>
</feature>
<comment type="similarity">
    <text evidence="6">Belongs to the TVP38/TMEM64 family.</text>
</comment>
<evidence type="ECO:0000256" key="1">
    <source>
        <dbReference type="ARBA" id="ARBA00004651"/>
    </source>
</evidence>
<organism evidence="8 9">
    <name type="scientific">Methylobacter tundripaludum</name>
    <dbReference type="NCBI Taxonomy" id="173365"/>
    <lineage>
        <taxon>Bacteria</taxon>
        <taxon>Pseudomonadati</taxon>
        <taxon>Pseudomonadota</taxon>
        <taxon>Gammaproteobacteria</taxon>
        <taxon>Methylococcales</taxon>
        <taxon>Methylococcaceae</taxon>
        <taxon>Methylobacter</taxon>
    </lineage>
</organism>
<evidence type="ECO:0000259" key="7">
    <source>
        <dbReference type="Pfam" id="PF09335"/>
    </source>
</evidence>